<keyword evidence="1" id="KW-0560">Oxidoreductase</keyword>
<evidence type="ECO:0000313" key="3">
    <source>
        <dbReference type="EMBL" id="HDL60565.1"/>
    </source>
</evidence>
<sequence length="192" mass="21563">MVKSKEMLEIRWHGRGGMGAKTAALLLGEAMIHQGKYIQAFPEYGPERRGAPVTSYNRISDNPIKIHYGIKEPDVVMVLDPTLLPTERVREGLNEDTILIVNSKMQPEEIKKKFNINAKVYTVDATGISEEILGRNLPNTPMLGALVRVTGLIDFDTFLKAVEERLKVKYKENIVKGNLKAIKKAYEEVKGL</sequence>
<dbReference type="NCBIfam" id="TIGR02175">
    <property type="entry name" value="PorC_KorC"/>
    <property type="match status" value="1"/>
</dbReference>
<dbReference type="Pfam" id="PF01558">
    <property type="entry name" value="POR"/>
    <property type="match status" value="1"/>
</dbReference>
<dbReference type="SUPFAM" id="SSF53323">
    <property type="entry name" value="Pyruvate-ferredoxin oxidoreductase, PFOR, domain III"/>
    <property type="match status" value="1"/>
</dbReference>
<proteinExistence type="predicted"/>
<keyword evidence="3" id="KW-0670">Pyruvate</keyword>
<evidence type="ECO:0000256" key="1">
    <source>
        <dbReference type="ARBA" id="ARBA00023002"/>
    </source>
</evidence>
<gene>
    <name evidence="3" type="ORF">ENH14_03815</name>
</gene>
<dbReference type="Proteomes" id="UP000886381">
    <property type="component" value="Unassembled WGS sequence"/>
</dbReference>
<dbReference type="InterPro" id="IPR011894">
    <property type="entry name" value="PorC_KorC"/>
</dbReference>
<dbReference type="EMBL" id="DRDR01000167">
    <property type="protein sequence ID" value="HDL60565.1"/>
    <property type="molecule type" value="Genomic_DNA"/>
</dbReference>
<dbReference type="InterPro" id="IPR002869">
    <property type="entry name" value="Pyrv_flavodox_OxRed_cen"/>
</dbReference>
<accession>A0A7V0Q6N5</accession>
<dbReference type="Gene3D" id="3.40.920.10">
    <property type="entry name" value="Pyruvate-ferredoxin oxidoreductase, PFOR, domain III"/>
    <property type="match status" value="1"/>
</dbReference>
<evidence type="ECO:0000259" key="2">
    <source>
        <dbReference type="Pfam" id="PF01558"/>
    </source>
</evidence>
<dbReference type="InterPro" id="IPR019752">
    <property type="entry name" value="Pyrv/ketoisovalerate_OxRed_cat"/>
</dbReference>
<dbReference type="PANTHER" id="PTHR43366">
    <property type="entry name" value="PYRUVATE SYNTHASE SUBUNIT PORC"/>
    <property type="match status" value="1"/>
</dbReference>
<dbReference type="GO" id="GO:0016625">
    <property type="term" value="F:oxidoreductase activity, acting on the aldehyde or oxo group of donors, iron-sulfur protein as acceptor"/>
    <property type="evidence" value="ECO:0007669"/>
    <property type="project" value="InterPro"/>
</dbReference>
<organism evidence="3">
    <name type="scientific">candidate division WOR-3 bacterium</name>
    <dbReference type="NCBI Taxonomy" id="2052148"/>
    <lineage>
        <taxon>Bacteria</taxon>
        <taxon>Bacteria division WOR-3</taxon>
    </lineage>
</organism>
<name>A0A7V0Q6N5_UNCW3</name>
<dbReference type="PANTHER" id="PTHR43366:SF1">
    <property type="entry name" value="PYRUVATE SYNTHASE SUBUNIT PORC"/>
    <property type="match status" value="1"/>
</dbReference>
<protein>
    <submittedName>
        <fullName evidence="3">Pyruvate synthase</fullName>
    </submittedName>
</protein>
<comment type="caution">
    <text evidence="3">The sequence shown here is derived from an EMBL/GenBank/DDBJ whole genome shotgun (WGS) entry which is preliminary data.</text>
</comment>
<reference evidence="3" key="1">
    <citation type="journal article" date="2020" name="mSystems">
        <title>Genome- and Community-Level Interaction Insights into Carbon Utilization and Element Cycling Functions of Hydrothermarchaeota in Hydrothermal Sediment.</title>
        <authorList>
            <person name="Zhou Z."/>
            <person name="Liu Y."/>
            <person name="Xu W."/>
            <person name="Pan J."/>
            <person name="Luo Z.H."/>
            <person name="Li M."/>
        </authorList>
    </citation>
    <scope>NUCLEOTIDE SEQUENCE [LARGE SCALE GENOMIC DNA]</scope>
    <source>
        <strain evidence="3">HyVt-28</strain>
    </source>
</reference>
<feature type="domain" description="Pyruvate/ketoisovalerate oxidoreductase catalytic" evidence="2">
    <location>
        <begin position="16"/>
        <end position="187"/>
    </location>
</feature>
<dbReference type="AlphaFoldDB" id="A0A7V0Q6N5"/>
<dbReference type="InterPro" id="IPR051626">
    <property type="entry name" value="Oxidoreductase_gamma_subunit"/>
</dbReference>